<proteinExistence type="predicted"/>
<dbReference type="OrthoDB" id="242585at2157"/>
<dbReference type="EMBL" id="CP026309">
    <property type="protein sequence ID" value="AUV83036.1"/>
    <property type="molecule type" value="Genomic_DNA"/>
</dbReference>
<dbReference type="Pfam" id="PF25956">
    <property type="entry name" value="DUF7993"/>
    <property type="match status" value="1"/>
</dbReference>
<organism evidence="2 3">
    <name type="scientific">Salinigranum rubrum</name>
    <dbReference type="NCBI Taxonomy" id="755307"/>
    <lineage>
        <taxon>Archaea</taxon>
        <taxon>Methanobacteriati</taxon>
        <taxon>Methanobacteriota</taxon>
        <taxon>Stenosarchaea group</taxon>
        <taxon>Halobacteria</taxon>
        <taxon>Halobacteriales</taxon>
        <taxon>Haloferacaceae</taxon>
        <taxon>Salinigranum</taxon>
    </lineage>
</organism>
<name>A0A2I8VM80_9EURY</name>
<evidence type="ECO:0000313" key="3">
    <source>
        <dbReference type="Proteomes" id="UP000236584"/>
    </source>
</evidence>
<accession>A0A2I8VM80</accession>
<feature type="domain" description="DUF7993" evidence="1">
    <location>
        <begin position="1"/>
        <end position="137"/>
    </location>
</feature>
<dbReference type="RefSeq" id="WP_103426725.1">
    <property type="nucleotide sequence ID" value="NZ_CP026309.1"/>
</dbReference>
<sequence>MVDDRLHDGKRIAELLASELDGLGDSLAGVAITDADREVTPTPEGAHAYRVTLRGEHGGTDTRTEDRDLAVVFVHPDRARVEFVRAPDVAADHAGEEGLRVRPKASHPPRTLVFVEDGAEVKRAVAVFEAVVDTLGDER</sequence>
<dbReference type="InterPro" id="IPR058306">
    <property type="entry name" value="DUF7993"/>
</dbReference>
<dbReference type="GeneID" id="35593713"/>
<dbReference type="AlphaFoldDB" id="A0A2I8VM80"/>
<evidence type="ECO:0000259" key="1">
    <source>
        <dbReference type="Pfam" id="PF25956"/>
    </source>
</evidence>
<gene>
    <name evidence="2" type="ORF">C2R22_16435</name>
</gene>
<evidence type="ECO:0000313" key="2">
    <source>
        <dbReference type="EMBL" id="AUV83036.1"/>
    </source>
</evidence>
<dbReference type="Proteomes" id="UP000236584">
    <property type="component" value="Chromosome"/>
</dbReference>
<reference evidence="2 3" key="1">
    <citation type="submission" date="2018-01" db="EMBL/GenBank/DDBJ databases">
        <title>Complete genome sequence of Salinigranum rubrum GX10T, an extremely halophilic archaeon isolated from a marine solar saltern.</title>
        <authorList>
            <person name="Han S."/>
        </authorList>
    </citation>
    <scope>NUCLEOTIDE SEQUENCE [LARGE SCALE GENOMIC DNA]</scope>
    <source>
        <strain evidence="2 3">GX10</strain>
    </source>
</reference>
<keyword evidence="3" id="KW-1185">Reference proteome</keyword>
<dbReference type="KEGG" id="srub:C2R22_16435"/>
<protein>
    <recommendedName>
        <fullName evidence="1">DUF7993 domain-containing protein</fullName>
    </recommendedName>
</protein>